<reference evidence="1" key="2">
    <citation type="journal article" date="2021" name="World Allergy Organ. J.">
        <title>Chromosome-level assembly of Dermatophagoides farinae genome and transcriptome reveals two novel allergens Der f 37 and Der f 39.</title>
        <authorList>
            <person name="Chen J."/>
            <person name="Cai Z."/>
            <person name="Fan D."/>
            <person name="Hu J."/>
            <person name="Hou Y."/>
            <person name="He Y."/>
            <person name="Zhang Z."/>
            <person name="Zhao Z."/>
            <person name="Gao P."/>
            <person name="Hu W."/>
            <person name="Sun J."/>
            <person name="Li J."/>
            <person name="Ji K."/>
        </authorList>
    </citation>
    <scope>NUCLEOTIDE SEQUENCE</scope>
    <source>
        <strain evidence="1">JKM2019</strain>
    </source>
</reference>
<gene>
    <name evidence="1" type="ORF">HUG17_0170</name>
</gene>
<protein>
    <submittedName>
        <fullName evidence="1">Uncharacterized protein</fullName>
    </submittedName>
</protein>
<reference evidence="1" key="1">
    <citation type="submission" date="2020-06" db="EMBL/GenBank/DDBJ databases">
        <authorList>
            <person name="Ji K."/>
            <person name="Li J."/>
        </authorList>
    </citation>
    <scope>NUCLEOTIDE SEQUENCE</scope>
    <source>
        <strain evidence="1">JKM2019</strain>
        <tissue evidence="1">Whole body</tissue>
    </source>
</reference>
<proteinExistence type="predicted"/>
<dbReference type="AlphaFoldDB" id="A0A9D4SJW2"/>
<accession>A0A9D4SJW2</accession>
<dbReference type="Proteomes" id="UP000828236">
    <property type="component" value="Unassembled WGS sequence"/>
</dbReference>
<name>A0A9D4SJW2_DERFA</name>
<sequence length="159" mass="18873">MMKMITKFPITITILIIIFIDNYGNAIDFELWILNSTFKTTTTTTTTIATSVNNKMAKDMDDCYRKNLRLFKRCDLDFENHLEDYDNIFNDDMMIVVDNDNLSNDQMQKICCQLIVPYKKCYNNIAIRKNCKHKSIIDIQKHLDEYLLRKYPFINCVKL</sequence>
<organism evidence="1">
    <name type="scientific">Dermatophagoides farinae</name>
    <name type="common">American house dust mite</name>
    <dbReference type="NCBI Taxonomy" id="6954"/>
    <lineage>
        <taxon>Eukaryota</taxon>
        <taxon>Metazoa</taxon>
        <taxon>Ecdysozoa</taxon>
        <taxon>Arthropoda</taxon>
        <taxon>Chelicerata</taxon>
        <taxon>Arachnida</taxon>
        <taxon>Acari</taxon>
        <taxon>Acariformes</taxon>
        <taxon>Sarcoptiformes</taxon>
        <taxon>Astigmata</taxon>
        <taxon>Psoroptidia</taxon>
        <taxon>Analgoidea</taxon>
        <taxon>Pyroglyphidae</taxon>
        <taxon>Dermatophagoidinae</taxon>
        <taxon>Dermatophagoides</taxon>
    </lineage>
</organism>
<dbReference type="EMBL" id="SDOV01000001">
    <property type="protein sequence ID" value="KAH7644632.1"/>
    <property type="molecule type" value="Genomic_DNA"/>
</dbReference>
<evidence type="ECO:0000313" key="1">
    <source>
        <dbReference type="EMBL" id="KAH7644632.1"/>
    </source>
</evidence>
<comment type="caution">
    <text evidence="1">The sequence shown here is derived from an EMBL/GenBank/DDBJ whole genome shotgun (WGS) entry which is preliminary data.</text>
</comment>